<reference evidence="1 2" key="1">
    <citation type="submission" date="2021-01" db="EMBL/GenBank/DDBJ databases">
        <title>Whole genome shotgun sequence of Actinoplanes deccanensis NBRC 13994.</title>
        <authorList>
            <person name="Komaki H."/>
            <person name="Tamura T."/>
        </authorList>
    </citation>
    <scope>NUCLEOTIDE SEQUENCE [LARGE SCALE GENOMIC DNA]</scope>
    <source>
        <strain evidence="1 2">NBRC 13994</strain>
    </source>
</reference>
<dbReference type="Proteomes" id="UP000609879">
    <property type="component" value="Unassembled WGS sequence"/>
</dbReference>
<name>A0ABQ3XUP6_9ACTN</name>
<dbReference type="EMBL" id="BOMI01000001">
    <property type="protein sequence ID" value="GID71362.1"/>
    <property type="molecule type" value="Genomic_DNA"/>
</dbReference>
<evidence type="ECO:0000313" key="1">
    <source>
        <dbReference type="EMBL" id="GID71362.1"/>
    </source>
</evidence>
<gene>
    <name evidence="1" type="ORF">Ade02nite_00030</name>
</gene>
<organism evidence="1 2">
    <name type="scientific">Paractinoplanes deccanensis</name>
    <dbReference type="NCBI Taxonomy" id="113561"/>
    <lineage>
        <taxon>Bacteria</taxon>
        <taxon>Bacillati</taxon>
        <taxon>Actinomycetota</taxon>
        <taxon>Actinomycetes</taxon>
        <taxon>Micromonosporales</taxon>
        <taxon>Micromonosporaceae</taxon>
        <taxon>Paractinoplanes</taxon>
    </lineage>
</organism>
<sequence length="103" mass="11342">MHYVRSSSGAVSIEVAHRRVTRSDADRIVPTPEDLRHLRGARGIGRVNDDDTDVERPALEGSAFKDFHDWPDGVIVAQIMIEPEFIKPVAPVAPVAVEKLDSS</sequence>
<proteinExistence type="predicted"/>
<keyword evidence="2" id="KW-1185">Reference proteome</keyword>
<accession>A0ABQ3XUP6</accession>
<evidence type="ECO:0000313" key="2">
    <source>
        <dbReference type="Proteomes" id="UP000609879"/>
    </source>
</evidence>
<protein>
    <submittedName>
        <fullName evidence="1">Uncharacterized protein</fullName>
    </submittedName>
</protein>
<comment type="caution">
    <text evidence="1">The sequence shown here is derived from an EMBL/GenBank/DDBJ whole genome shotgun (WGS) entry which is preliminary data.</text>
</comment>